<dbReference type="InterPro" id="IPR036291">
    <property type="entry name" value="NAD(P)-bd_dom_sf"/>
</dbReference>
<comment type="caution">
    <text evidence="5">The sequence shown here is derived from an EMBL/GenBank/DDBJ whole genome shotgun (WGS) entry which is preliminary data.</text>
</comment>
<protein>
    <submittedName>
        <fullName evidence="5">SDR family oxidoreductase</fullName>
    </submittedName>
</protein>
<reference evidence="5 6" key="1">
    <citation type="submission" date="2022-11" db="EMBL/GenBank/DDBJ databases">
        <title>Minimal conservation of predation-associated metabolite biosynthetic gene clusters underscores biosynthetic potential of Myxococcota including descriptions for ten novel species: Archangium lansinium sp. nov., Myxococcus landrumus sp. nov., Nannocystis bai.</title>
        <authorList>
            <person name="Ahearne A."/>
            <person name="Stevens C."/>
            <person name="Dowd S."/>
        </authorList>
    </citation>
    <scope>NUCLEOTIDE SEQUENCE [LARGE SCALE GENOMIC DNA]</scope>
    <source>
        <strain evidence="5 6">NCWAL01</strain>
    </source>
</reference>
<dbReference type="PRINTS" id="PR00081">
    <property type="entry name" value="GDHRDH"/>
</dbReference>
<dbReference type="InterPro" id="IPR002347">
    <property type="entry name" value="SDR_fam"/>
</dbReference>
<evidence type="ECO:0000256" key="2">
    <source>
        <dbReference type="ARBA" id="ARBA00023002"/>
    </source>
</evidence>
<dbReference type="Proteomes" id="UP001221838">
    <property type="component" value="Unassembled WGS sequence"/>
</dbReference>
<dbReference type="InterPro" id="IPR057326">
    <property type="entry name" value="KR_dom"/>
</dbReference>
<dbReference type="PANTHER" id="PTHR43391">
    <property type="entry name" value="RETINOL DEHYDROGENASE-RELATED"/>
    <property type="match status" value="1"/>
</dbReference>
<dbReference type="RefSeq" id="WP_272142780.1">
    <property type="nucleotide sequence ID" value="NZ_JAQNDM010000002.1"/>
</dbReference>
<evidence type="ECO:0000256" key="1">
    <source>
        <dbReference type="ARBA" id="ARBA00006484"/>
    </source>
</evidence>
<dbReference type="Gene3D" id="3.40.50.720">
    <property type="entry name" value="NAD(P)-binding Rossmann-like Domain"/>
    <property type="match status" value="1"/>
</dbReference>
<dbReference type="SUPFAM" id="SSF51735">
    <property type="entry name" value="NAD(P)-binding Rossmann-fold domains"/>
    <property type="match status" value="1"/>
</dbReference>
<dbReference type="PANTHER" id="PTHR43391:SF86">
    <property type="entry name" value="SHORT-CHAIN DEHYDROGENASE_REDUCTASE FAMILY PROTEIN"/>
    <property type="match status" value="1"/>
</dbReference>
<evidence type="ECO:0000259" key="4">
    <source>
        <dbReference type="SMART" id="SM00822"/>
    </source>
</evidence>
<name>A0ABT5DG58_9BACT</name>
<evidence type="ECO:0000313" key="6">
    <source>
        <dbReference type="Proteomes" id="UP001221838"/>
    </source>
</evidence>
<dbReference type="CDD" id="cd05374">
    <property type="entry name" value="17beta-HSD-like_SDR_c"/>
    <property type="match status" value="1"/>
</dbReference>
<accession>A0ABT5DG58</accession>
<organism evidence="5 6">
    <name type="scientific">Stigmatella ashevillensis</name>
    <dbReference type="NCBI Taxonomy" id="2995309"/>
    <lineage>
        <taxon>Bacteria</taxon>
        <taxon>Pseudomonadati</taxon>
        <taxon>Myxococcota</taxon>
        <taxon>Myxococcia</taxon>
        <taxon>Myxococcales</taxon>
        <taxon>Cystobacterineae</taxon>
        <taxon>Archangiaceae</taxon>
        <taxon>Stigmatella</taxon>
    </lineage>
</organism>
<dbReference type="SMART" id="SM00822">
    <property type="entry name" value="PKS_KR"/>
    <property type="match status" value="1"/>
</dbReference>
<dbReference type="Pfam" id="PF00106">
    <property type="entry name" value="adh_short"/>
    <property type="match status" value="1"/>
</dbReference>
<keyword evidence="6" id="KW-1185">Reference proteome</keyword>
<feature type="domain" description="Ketoreductase" evidence="4">
    <location>
        <begin position="3"/>
        <end position="187"/>
    </location>
</feature>
<evidence type="ECO:0000256" key="3">
    <source>
        <dbReference type="RuleBase" id="RU000363"/>
    </source>
</evidence>
<keyword evidence="2" id="KW-0560">Oxidoreductase</keyword>
<gene>
    <name evidence="5" type="ORF">POL68_29535</name>
</gene>
<evidence type="ECO:0000313" key="5">
    <source>
        <dbReference type="EMBL" id="MDC0712642.1"/>
    </source>
</evidence>
<comment type="similarity">
    <text evidence="1 3">Belongs to the short-chain dehydrogenases/reductases (SDR) family.</text>
</comment>
<dbReference type="EMBL" id="JAQNDM010000002">
    <property type="protein sequence ID" value="MDC0712642.1"/>
    <property type="molecule type" value="Genomic_DNA"/>
</dbReference>
<dbReference type="PRINTS" id="PR00080">
    <property type="entry name" value="SDRFAMILY"/>
</dbReference>
<proteinExistence type="inferred from homology"/>
<sequence>MSGIALITGTSSGIGLSSAIHLAKAGFQVVATLRDTGKAGPLQARARDEGVTLDILPLDVQSDASVQACVQAVLAKYGRIDVLVNNAGAGHLGSLEQTTQEELRQTMEVNFFGVWRTTQAVFPSMRQARSGRILTVTSVGGLIGQPFNDAYCAAKFACEGFLESLAPVAKRLGIHLVAIEPGAVTTEFVATVQGRKPGGPAVSEEYRPMLDAYIRAAMGAYAQVAQSSDDVAKVIVEAATAQTPHFRYATSEVIRGIAGQKYKDITGDSILEMTGSRLS</sequence>